<accession>A0A1I2MLK1</accession>
<protein>
    <submittedName>
        <fullName evidence="1">Uncharacterized protein</fullName>
    </submittedName>
</protein>
<dbReference type="STRING" id="380248.SAMN05216251_1382"/>
<sequence length="123" mass="13535">MSRDISVSAEYIWPSSTGLHDWVVERLRERVPDPAVWAYADKAGFEVLHDFRVHDLPEPGRHAVLAVLAEEIPQAYGAWARERSSLSEGQIMGLVHDLEILAMMAVEVRRELDEGDGGGGGGA</sequence>
<evidence type="ECO:0000313" key="2">
    <source>
        <dbReference type="Proteomes" id="UP000199323"/>
    </source>
</evidence>
<dbReference type="Proteomes" id="UP000199323">
    <property type="component" value="Unassembled WGS sequence"/>
</dbReference>
<evidence type="ECO:0000313" key="1">
    <source>
        <dbReference type="EMBL" id="SFF91958.1"/>
    </source>
</evidence>
<proteinExistence type="predicted"/>
<organism evidence="1 2">
    <name type="scientific">Actinacidiphila alni</name>
    <dbReference type="NCBI Taxonomy" id="380248"/>
    <lineage>
        <taxon>Bacteria</taxon>
        <taxon>Bacillati</taxon>
        <taxon>Actinomycetota</taxon>
        <taxon>Actinomycetes</taxon>
        <taxon>Kitasatosporales</taxon>
        <taxon>Streptomycetaceae</taxon>
        <taxon>Actinacidiphila</taxon>
    </lineage>
</organism>
<keyword evidence="2" id="KW-1185">Reference proteome</keyword>
<dbReference type="AlphaFoldDB" id="A0A1I2MLK1"/>
<gene>
    <name evidence="1" type="ORF">SAMN05216251_1382</name>
</gene>
<name>A0A1I2MLK1_9ACTN</name>
<reference evidence="2" key="1">
    <citation type="submission" date="2016-10" db="EMBL/GenBank/DDBJ databases">
        <authorList>
            <person name="Varghese N."/>
            <person name="Submissions S."/>
        </authorList>
    </citation>
    <scope>NUCLEOTIDE SEQUENCE [LARGE SCALE GENOMIC DNA]</scope>
    <source>
        <strain evidence="2">CGMCC 4.3510</strain>
    </source>
</reference>
<dbReference type="EMBL" id="FONG01000038">
    <property type="protein sequence ID" value="SFF91958.1"/>
    <property type="molecule type" value="Genomic_DNA"/>
</dbReference>
<dbReference type="RefSeq" id="WP_093717787.1">
    <property type="nucleotide sequence ID" value="NZ_FONG01000038.1"/>
</dbReference>
<dbReference type="OrthoDB" id="3295864at2"/>